<feature type="region of interest" description="Disordered" evidence="1">
    <location>
        <begin position="60"/>
        <end position="98"/>
    </location>
</feature>
<protein>
    <submittedName>
        <fullName evidence="3">Uncharacterized protein</fullName>
    </submittedName>
</protein>
<evidence type="ECO:0000313" key="4">
    <source>
        <dbReference type="Proteomes" id="UP000321720"/>
    </source>
</evidence>
<gene>
    <name evidence="3" type="ORF">CCO02nite_30500</name>
</gene>
<keyword evidence="4" id="KW-1185">Reference proteome</keyword>
<organism evidence="3 4">
    <name type="scientific">Cellulomonas composti</name>
    <dbReference type="NCBI Taxonomy" id="266130"/>
    <lineage>
        <taxon>Bacteria</taxon>
        <taxon>Bacillati</taxon>
        <taxon>Actinomycetota</taxon>
        <taxon>Actinomycetes</taxon>
        <taxon>Micrococcales</taxon>
        <taxon>Cellulomonadaceae</taxon>
        <taxon>Cellulomonas</taxon>
    </lineage>
</organism>
<dbReference type="AlphaFoldDB" id="A0A511JEJ5"/>
<feature type="compositionally biased region" description="Low complexity" evidence="1">
    <location>
        <begin position="60"/>
        <end position="81"/>
    </location>
</feature>
<keyword evidence="2" id="KW-0472">Membrane</keyword>
<evidence type="ECO:0000256" key="2">
    <source>
        <dbReference type="SAM" id="Phobius"/>
    </source>
</evidence>
<sequence>MIEASLHVRETASRDRRPAAGALARTVAAVRARRRRRHAGEVLAVAATAAVVAVGIAAGGSSAPAPAGPTTSSEPSVSATPTPRPTPTPGPSLAPMPGAEEIAAGLGLPASVPAPADLWDRVGAGWVLAVYRPTWELGDGETHWLRNTLMLAAPTGELYRVLELPLDRAVEVVRWEPGDTRALVAISVIDGQMTQTAARGWLDLRTGELTVDPGDMQAASDGCLPQPSFRWTDHDGNEVWGVTYCQTGGGGGGELMILRPDGTQVRTITLGELWYDARLDPTGHRIAVPRDDDADGVAFDVVDLDSGEATRHEYGVPDRYCQVVSWRTDTALLVTCQARRWEFGEQADPEADDLETWEVSVEGAAPRRIMGEAVAPVLEVWSGLPVGDGGVALAGPAVGTRADARCTEGAYLLTGDEFHALPPQGADRVTVLGAAGGLVYAVSSACPDDPMTTAPYELSVWDTTRSPAGDEPAHVLLPAPLPGPAQLSDGLESWAVAGGPSGQRW</sequence>
<accession>A0A511JEJ5</accession>
<comment type="caution">
    <text evidence="3">The sequence shown here is derived from an EMBL/GenBank/DDBJ whole genome shotgun (WGS) entry which is preliminary data.</text>
</comment>
<reference evidence="3 4" key="1">
    <citation type="submission" date="2019-07" db="EMBL/GenBank/DDBJ databases">
        <title>Whole genome shotgun sequence of Cellulomonas composti NBRC 100758.</title>
        <authorList>
            <person name="Hosoyama A."/>
            <person name="Uohara A."/>
            <person name="Ohji S."/>
            <person name="Ichikawa N."/>
        </authorList>
    </citation>
    <scope>NUCLEOTIDE SEQUENCE [LARGE SCALE GENOMIC DNA]</scope>
    <source>
        <strain evidence="3 4">NBRC 100758</strain>
    </source>
</reference>
<evidence type="ECO:0000256" key="1">
    <source>
        <dbReference type="SAM" id="MobiDB-lite"/>
    </source>
</evidence>
<proteinExistence type="predicted"/>
<dbReference type="EMBL" id="BJWG01000020">
    <property type="protein sequence ID" value="GEL96392.1"/>
    <property type="molecule type" value="Genomic_DNA"/>
</dbReference>
<name>A0A511JEJ5_9CELL</name>
<feature type="compositionally biased region" description="Pro residues" evidence="1">
    <location>
        <begin position="82"/>
        <end position="94"/>
    </location>
</feature>
<dbReference type="SUPFAM" id="SSF50969">
    <property type="entry name" value="YVTN repeat-like/Quinoprotein amine dehydrogenase"/>
    <property type="match status" value="1"/>
</dbReference>
<keyword evidence="2" id="KW-1133">Transmembrane helix</keyword>
<dbReference type="InterPro" id="IPR011044">
    <property type="entry name" value="Quino_amine_DH_bsu"/>
</dbReference>
<dbReference type="Proteomes" id="UP000321720">
    <property type="component" value="Unassembled WGS sequence"/>
</dbReference>
<feature type="transmembrane region" description="Helical" evidence="2">
    <location>
        <begin position="42"/>
        <end position="63"/>
    </location>
</feature>
<evidence type="ECO:0000313" key="3">
    <source>
        <dbReference type="EMBL" id="GEL96392.1"/>
    </source>
</evidence>
<keyword evidence="2" id="KW-0812">Transmembrane</keyword>